<dbReference type="InterPro" id="IPR002126">
    <property type="entry name" value="Cadherin-like_dom"/>
</dbReference>
<evidence type="ECO:0000259" key="12">
    <source>
        <dbReference type="PROSITE" id="PS50268"/>
    </source>
</evidence>
<dbReference type="Pfam" id="PF16492">
    <property type="entry name" value="Cadherin_C_2"/>
    <property type="match status" value="1"/>
</dbReference>
<dbReference type="InterPro" id="IPR050174">
    <property type="entry name" value="Protocadherin/Cadherin-CA"/>
</dbReference>
<evidence type="ECO:0000256" key="7">
    <source>
        <dbReference type="ARBA" id="ARBA00023136"/>
    </source>
</evidence>
<protein>
    <recommendedName>
        <fullName evidence="12">Cadherin domain-containing protein</fullName>
    </recommendedName>
</protein>
<feature type="domain" description="Cadherin" evidence="12">
    <location>
        <begin position="417"/>
        <end position="526"/>
    </location>
</feature>
<evidence type="ECO:0000256" key="10">
    <source>
        <dbReference type="SAM" id="MobiDB-lite"/>
    </source>
</evidence>
<evidence type="ECO:0000256" key="11">
    <source>
        <dbReference type="SAM" id="Phobius"/>
    </source>
</evidence>
<keyword evidence="5" id="KW-0130">Cell adhesion</keyword>
<comment type="subcellular location">
    <subcellularLocation>
        <location evidence="1">Membrane</location>
        <topology evidence="1">Single-pass membrane protein</topology>
    </subcellularLocation>
</comment>
<feature type="compositionally biased region" description="Polar residues" evidence="10">
    <location>
        <begin position="760"/>
        <end position="771"/>
    </location>
</feature>
<dbReference type="PANTHER" id="PTHR24028:SF73">
    <property type="entry name" value="PROTOCADHERIN GAMMA-B3-RELATED"/>
    <property type="match status" value="1"/>
</dbReference>
<dbReference type="PANTHER" id="PTHR24028">
    <property type="entry name" value="CADHERIN-87A"/>
    <property type="match status" value="1"/>
</dbReference>
<keyword evidence="7 11" id="KW-0472">Membrane</keyword>
<sequence>MRKDSVISNIAKDLGLEIINLSSRKLQLVSHVSEKYFYVDLGNGNLFVKNRIDREMLCGKATICSITFDAMVENPLYFFNINIEIQDINDNDPMFFHDTITVEIIEFTLPGARFALQNAEDPDIGINSVQTYQLGDNQYFTLSEKTRPDGSKFPELVLEKSLDRETQNSHELILTALDGGSPLRSGTSLIKIIITDANDNVPIFSQELYKVSVNENTSMNLTLIKVEATDKDEGTNAQITYSFSKSSESIHHTGMFSINSTNGEIITNRNFDFEKIKNYELSIQAKDGGGLVAYAKVLIEVVDNNDNAPEIIITSLSSSIPEESEPGTVIAVVRVLDQDSGENGEIDCQITEKVPFELILSSNRFYKIVTTKIMDREKISNYNITIVATDRGSPPLSNRRTIILEISDTNDNPPVFMKSTYVAYVSENNLPGASIYSVKASDPDAGDNAKIMYSICNANTEGLPVTNYLSINIETGVLYAQRSFNYEQNKEFLLQVTARDNGSPSLSSNITLIIRIVDQNDNAPKILYPSPENGLAMFEMVPLSSEPGSLITKVVAVDEDSGHNAWLSYHFIQVSEPFYFIINEHTGEIRTTRILQGKDILNHKAVVMVKDNGVPALSATTTLSFVIADSFQQVVPKINSHTHDGNSDSNLQLYLLVALALISFFFIITIMVFLIAKCRASKSSTTSFSTSLYPPMDPRVLSMYSDGTLSLPYPYNFCVTLDSADNDFTYVPPNQNVPVENLIDTDESGCGKENGKEPLTANSANQVSHPS</sequence>
<organism evidence="13 14">
    <name type="scientific">Staurois parvus</name>
    <dbReference type="NCBI Taxonomy" id="386267"/>
    <lineage>
        <taxon>Eukaryota</taxon>
        <taxon>Metazoa</taxon>
        <taxon>Chordata</taxon>
        <taxon>Craniata</taxon>
        <taxon>Vertebrata</taxon>
        <taxon>Euteleostomi</taxon>
        <taxon>Amphibia</taxon>
        <taxon>Batrachia</taxon>
        <taxon>Anura</taxon>
        <taxon>Neobatrachia</taxon>
        <taxon>Ranoidea</taxon>
        <taxon>Ranidae</taxon>
        <taxon>Staurois</taxon>
    </lineage>
</organism>
<dbReference type="InterPro" id="IPR013164">
    <property type="entry name" value="Cadherin_N"/>
</dbReference>
<keyword evidence="8" id="KW-0325">Glycoprotein</keyword>
<evidence type="ECO:0000256" key="2">
    <source>
        <dbReference type="ARBA" id="ARBA00022692"/>
    </source>
</evidence>
<dbReference type="SUPFAM" id="SSF49313">
    <property type="entry name" value="Cadherin-like"/>
    <property type="match status" value="5"/>
</dbReference>
<evidence type="ECO:0000313" key="14">
    <source>
        <dbReference type="Proteomes" id="UP001162483"/>
    </source>
</evidence>
<dbReference type="EMBL" id="CATNWA010014420">
    <property type="protein sequence ID" value="CAI9571635.1"/>
    <property type="molecule type" value="Genomic_DNA"/>
</dbReference>
<evidence type="ECO:0000256" key="4">
    <source>
        <dbReference type="ARBA" id="ARBA00022837"/>
    </source>
</evidence>
<evidence type="ECO:0000256" key="9">
    <source>
        <dbReference type="PROSITE-ProRule" id="PRU00043"/>
    </source>
</evidence>
<evidence type="ECO:0000256" key="3">
    <source>
        <dbReference type="ARBA" id="ARBA00022737"/>
    </source>
</evidence>
<evidence type="ECO:0000256" key="6">
    <source>
        <dbReference type="ARBA" id="ARBA00022989"/>
    </source>
</evidence>
<feature type="domain" description="Cadherin" evidence="12">
    <location>
        <begin position="96"/>
        <end position="204"/>
    </location>
</feature>
<dbReference type="InterPro" id="IPR032455">
    <property type="entry name" value="Cadherin_C"/>
</dbReference>
<dbReference type="Pfam" id="PF08266">
    <property type="entry name" value="Cadherin_2"/>
    <property type="match status" value="1"/>
</dbReference>
<dbReference type="CDD" id="cd11304">
    <property type="entry name" value="Cadherin_repeat"/>
    <property type="match status" value="6"/>
</dbReference>
<comment type="caution">
    <text evidence="13">The sequence shown here is derived from an EMBL/GenBank/DDBJ whole genome shotgun (WGS) entry which is preliminary data.</text>
</comment>
<dbReference type="PROSITE" id="PS50268">
    <property type="entry name" value="CADHERIN_2"/>
    <property type="match status" value="6"/>
</dbReference>
<proteinExistence type="predicted"/>
<evidence type="ECO:0000256" key="5">
    <source>
        <dbReference type="ARBA" id="ARBA00022889"/>
    </source>
</evidence>
<feature type="domain" description="Cadherin" evidence="12">
    <location>
        <begin position="205"/>
        <end position="311"/>
    </location>
</feature>
<keyword evidence="3" id="KW-0677">Repeat</keyword>
<dbReference type="PRINTS" id="PR00205">
    <property type="entry name" value="CADHERIN"/>
</dbReference>
<accession>A0ABN9DIC0</accession>
<keyword evidence="6 11" id="KW-1133">Transmembrane helix</keyword>
<keyword evidence="14" id="KW-1185">Reference proteome</keyword>
<keyword evidence="4 9" id="KW-0106">Calcium</keyword>
<feature type="domain" description="Cadherin" evidence="12">
    <location>
        <begin position="312"/>
        <end position="416"/>
    </location>
</feature>
<keyword evidence="2 11" id="KW-0812">Transmembrane</keyword>
<feature type="domain" description="Cadherin" evidence="12">
    <location>
        <begin position="541"/>
        <end position="638"/>
    </location>
</feature>
<dbReference type="PROSITE" id="PS00232">
    <property type="entry name" value="CADHERIN_1"/>
    <property type="match status" value="3"/>
</dbReference>
<dbReference type="Pfam" id="PF00028">
    <property type="entry name" value="Cadherin"/>
    <property type="match status" value="5"/>
</dbReference>
<dbReference type="SMART" id="SM00112">
    <property type="entry name" value="CA"/>
    <property type="match status" value="6"/>
</dbReference>
<feature type="domain" description="Cadherin" evidence="12">
    <location>
        <begin position="33"/>
        <end position="95"/>
    </location>
</feature>
<evidence type="ECO:0000256" key="1">
    <source>
        <dbReference type="ARBA" id="ARBA00004167"/>
    </source>
</evidence>
<feature type="transmembrane region" description="Helical" evidence="11">
    <location>
        <begin position="653"/>
        <end position="676"/>
    </location>
</feature>
<name>A0ABN9DIC0_9NEOB</name>
<feature type="region of interest" description="Disordered" evidence="10">
    <location>
        <begin position="741"/>
        <end position="771"/>
    </location>
</feature>
<dbReference type="InterPro" id="IPR015919">
    <property type="entry name" value="Cadherin-like_sf"/>
</dbReference>
<dbReference type="InterPro" id="IPR020894">
    <property type="entry name" value="Cadherin_CS"/>
</dbReference>
<evidence type="ECO:0000313" key="13">
    <source>
        <dbReference type="EMBL" id="CAI9571635.1"/>
    </source>
</evidence>
<dbReference type="Proteomes" id="UP001162483">
    <property type="component" value="Unassembled WGS sequence"/>
</dbReference>
<gene>
    <name evidence="13" type="ORF">SPARVUS_LOCUS7274191</name>
</gene>
<dbReference type="Gene3D" id="2.60.40.60">
    <property type="entry name" value="Cadherins"/>
    <property type="match status" value="6"/>
</dbReference>
<evidence type="ECO:0000256" key="8">
    <source>
        <dbReference type="ARBA" id="ARBA00023180"/>
    </source>
</evidence>
<reference evidence="13" key="1">
    <citation type="submission" date="2023-05" db="EMBL/GenBank/DDBJ databases">
        <authorList>
            <person name="Stuckert A."/>
        </authorList>
    </citation>
    <scope>NUCLEOTIDE SEQUENCE</scope>
</reference>